<evidence type="ECO:0000313" key="2">
    <source>
        <dbReference type="EMBL" id="AHE39227.1"/>
    </source>
</evidence>
<evidence type="ECO:0000259" key="1">
    <source>
        <dbReference type="Pfam" id="PF19575"/>
    </source>
</evidence>
<feature type="domain" description="Helix-turn-helix" evidence="1">
    <location>
        <begin position="7"/>
        <end position="62"/>
    </location>
</feature>
<dbReference type="Pfam" id="PF19575">
    <property type="entry name" value="HTH_58"/>
    <property type="match status" value="1"/>
</dbReference>
<gene>
    <name evidence="2" type="ORF">pFRL3_450</name>
</gene>
<dbReference type="RefSeq" id="WP_024126608.1">
    <property type="nucleotide sequence ID" value="NC_023283.1"/>
</dbReference>
<reference evidence="2" key="1">
    <citation type="submission" date="2013-09" db="EMBL/GenBank/DDBJ databases">
        <title>Complete nucleotide sequence of Streptomyces linear plasmid pFRL3.</title>
        <authorList>
            <person name="Chen Z."/>
            <person name="Fang P."/>
            <person name="Qin Z."/>
        </authorList>
    </citation>
    <scope>NUCLEOTIDE SEQUENCE</scope>
    <source>
        <plasmid evidence="2">pFRL3</plasmid>
    </source>
</reference>
<protein>
    <submittedName>
        <fullName evidence="2">Putative transcriptional regulator</fullName>
    </submittedName>
</protein>
<accession>V9Z3W9</accession>
<name>V9Z3W9_9ACTN</name>
<organism evidence="2">
    <name type="scientific">Streptomyces sp. FR1</name>
    <dbReference type="NCBI Taxonomy" id="349971"/>
    <lineage>
        <taxon>Bacteria</taxon>
        <taxon>Bacillati</taxon>
        <taxon>Actinomycetota</taxon>
        <taxon>Actinomycetes</taxon>
        <taxon>Kitasatosporales</taxon>
        <taxon>Streptomycetaceae</taxon>
        <taxon>Streptomyces</taxon>
    </lineage>
</organism>
<geneLocation type="plasmid" evidence="2">
    <name>pFRL3</name>
</geneLocation>
<sequence length="69" mass="7499">MLGIRVHIKGPARHKIAAELKKAYDKGASIRTLAHGCGRSYGFVHRLLTEAGTTMRTPGGPNSTRRTAR</sequence>
<dbReference type="EMBL" id="KF602048">
    <property type="protein sequence ID" value="AHE39227.1"/>
    <property type="molecule type" value="Genomic_DNA"/>
</dbReference>
<proteinExistence type="predicted"/>
<dbReference type="AlphaFoldDB" id="V9Z3W9"/>
<keyword evidence="2" id="KW-0614">Plasmid</keyword>
<dbReference type="InterPro" id="IPR045745">
    <property type="entry name" value="HTH_58_Actinobacteria-type"/>
</dbReference>